<dbReference type="STRING" id="1499966.U14_05970"/>
<feature type="domain" description="CMP/dCMP-type deaminase" evidence="1">
    <location>
        <begin position="2"/>
        <end position="136"/>
    </location>
</feature>
<dbReference type="SUPFAM" id="SSF53927">
    <property type="entry name" value="Cytidine deaminase-like"/>
    <property type="match status" value="1"/>
</dbReference>
<dbReference type="FunFam" id="3.40.140.10:FF:000051">
    <property type="entry name" value="Nucleoside deaminase"/>
    <property type="match status" value="1"/>
</dbReference>
<dbReference type="CDD" id="cd01285">
    <property type="entry name" value="nucleoside_deaminase"/>
    <property type="match status" value="1"/>
</dbReference>
<dbReference type="InterPro" id="IPR016193">
    <property type="entry name" value="Cytidine_deaminase-like"/>
</dbReference>
<sequence>MKNDIYFLRLAIQQAKEARERGNHPFGAILVSENGEVLLSAQNTVNTEHDATGHAETNLMRKASQAYSREFLRRCTMYTSTEPCAMCSGATYWAGVGKVVYGLSENGLYELTGAHPENLTMHLPCREVLARGQQPTEVVGPLLEDEARDVHQGFWT</sequence>
<dbReference type="Pfam" id="PF00383">
    <property type="entry name" value="dCMP_cyt_deam_1"/>
    <property type="match status" value="1"/>
</dbReference>
<keyword evidence="3" id="KW-1185">Reference proteome</keyword>
<proteinExistence type="predicted"/>
<dbReference type="PROSITE" id="PS51747">
    <property type="entry name" value="CYT_DCMP_DEAMINASES_2"/>
    <property type="match status" value="1"/>
</dbReference>
<dbReference type="InterPro" id="IPR002125">
    <property type="entry name" value="CMP_dCMP_dom"/>
</dbReference>
<protein>
    <submittedName>
        <fullName evidence="2">Cytidine/deoxycytidylate deaminase family protein</fullName>
    </submittedName>
</protein>
<dbReference type="EMBL" id="DF820462">
    <property type="protein sequence ID" value="GAK54682.1"/>
    <property type="molecule type" value="Genomic_DNA"/>
</dbReference>
<dbReference type="PANTHER" id="PTHR11079">
    <property type="entry name" value="CYTOSINE DEAMINASE FAMILY MEMBER"/>
    <property type="match status" value="1"/>
</dbReference>
<dbReference type="PANTHER" id="PTHR11079:SF202">
    <property type="entry name" value="TRNA-SPECIFIC ADENOSINE DEAMINASE"/>
    <property type="match status" value="1"/>
</dbReference>
<organism evidence="2">
    <name type="scientific">Candidatus Moduliflexus flocculans</name>
    <dbReference type="NCBI Taxonomy" id="1499966"/>
    <lineage>
        <taxon>Bacteria</taxon>
        <taxon>Candidatus Moduliflexota</taxon>
        <taxon>Candidatus Moduliflexia</taxon>
        <taxon>Candidatus Moduliflexales</taxon>
        <taxon>Candidatus Moduliflexaceae</taxon>
    </lineage>
</organism>
<evidence type="ECO:0000259" key="1">
    <source>
        <dbReference type="PROSITE" id="PS51747"/>
    </source>
</evidence>
<accession>A0A081BTF1</accession>
<dbReference type="HOGENOM" id="CLU_025810_5_1_0"/>
<reference evidence="2" key="1">
    <citation type="journal article" date="2015" name="PeerJ">
        <title>First genomic representation of candidate bacterial phylum KSB3 points to enhanced environmental sensing as a trigger of wastewater bulking.</title>
        <authorList>
            <person name="Sekiguchi Y."/>
            <person name="Ohashi A."/>
            <person name="Parks D.H."/>
            <person name="Yamauchi T."/>
            <person name="Tyson G.W."/>
            <person name="Hugenholtz P."/>
        </authorList>
    </citation>
    <scope>NUCLEOTIDE SEQUENCE [LARGE SCALE GENOMIC DNA]</scope>
</reference>
<dbReference type="Proteomes" id="UP000030700">
    <property type="component" value="Unassembled WGS sequence"/>
</dbReference>
<dbReference type="Gene3D" id="3.40.140.10">
    <property type="entry name" value="Cytidine Deaminase, domain 2"/>
    <property type="match status" value="1"/>
</dbReference>
<gene>
    <name evidence="2" type="ORF">U14_05970</name>
</gene>
<name>A0A081BTF1_9BACT</name>
<evidence type="ECO:0000313" key="2">
    <source>
        <dbReference type="EMBL" id="GAK54682.1"/>
    </source>
</evidence>
<dbReference type="GO" id="GO:0052717">
    <property type="term" value="F:tRNA-specific adenosine-34 deaminase activity"/>
    <property type="evidence" value="ECO:0007669"/>
    <property type="project" value="TreeGrafter"/>
</dbReference>
<dbReference type="AlphaFoldDB" id="A0A081BTF1"/>
<dbReference type="GO" id="GO:0002100">
    <property type="term" value="P:tRNA wobble adenosine to inosine editing"/>
    <property type="evidence" value="ECO:0007669"/>
    <property type="project" value="TreeGrafter"/>
</dbReference>
<evidence type="ECO:0000313" key="3">
    <source>
        <dbReference type="Proteomes" id="UP000030700"/>
    </source>
</evidence>